<dbReference type="GO" id="GO:0010181">
    <property type="term" value="F:FMN binding"/>
    <property type="evidence" value="ECO:0007669"/>
    <property type="project" value="InterPro"/>
</dbReference>
<dbReference type="InterPro" id="IPR013785">
    <property type="entry name" value="Aldolase_TIM"/>
</dbReference>
<accession>C3Z5N1</accession>
<evidence type="ECO:0000256" key="4">
    <source>
        <dbReference type="PIRSR" id="PIRSR000138-2"/>
    </source>
</evidence>
<feature type="binding site" evidence="4">
    <location>
        <position position="77"/>
    </location>
    <ligand>
        <name>FMN</name>
        <dbReference type="ChEBI" id="CHEBI:58210"/>
    </ligand>
</feature>
<feature type="binding site" evidence="4">
    <location>
        <begin position="222"/>
        <end position="226"/>
    </location>
    <ligand>
        <name>FMN</name>
        <dbReference type="ChEBI" id="CHEBI:58210"/>
    </ligand>
</feature>
<keyword evidence="4" id="KW-0288">FMN</keyword>
<protein>
    <recommendedName>
        <fullName evidence="5">FMN hydroxy acid dehydrogenase domain-containing protein</fullName>
    </recommendedName>
</protein>
<keyword evidence="2" id="KW-0560">Oxidoreductase</keyword>
<evidence type="ECO:0000259" key="5">
    <source>
        <dbReference type="PROSITE" id="PS51349"/>
    </source>
</evidence>
<dbReference type="PIRSF" id="PIRSF000138">
    <property type="entry name" value="Al-hdrx_acd_dh"/>
    <property type="match status" value="1"/>
</dbReference>
<evidence type="ECO:0000256" key="1">
    <source>
        <dbReference type="ARBA" id="ARBA00001917"/>
    </source>
</evidence>
<reference evidence="6" key="1">
    <citation type="journal article" date="2008" name="Nature">
        <title>The amphioxus genome and the evolution of the chordate karyotype.</title>
        <authorList>
            <consortium name="US DOE Joint Genome Institute (JGI-PGF)"/>
            <person name="Putnam N.H."/>
            <person name="Butts T."/>
            <person name="Ferrier D.E.K."/>
            <person name="Furlong R.F."/>
            <person name="Hellsten U."/>
            <person name="Kawashima T."/>
            <person name="Robinson-Rechavi M."/>
            <person name="Shoguchi E."/>
            <person name="Terry A."/>
            <person name="Yu J.-K."/>
            <person name="Benito-Gutierrez E.L."/>
            <person name="Dubchak I."/>
            <person name="Garcia-Fernandez J."/>
            <person name="Gibson-Brown J.J."/>
            <person name="Grigoriev I.V."/>
            <person name="Horton A.C."/>
            <person name="de Jong P.J."/>
            <person name="Jurka J."/>
            <person name="Kapitonov V.V."/>
            <person name="Kohara Y."/>
            <person name="Kuroki Y."/>
            <person name="Lindquist E."/>
            <person name="Lucas S."/>
            <person name="Osoegawa K."/>
            <person name="Pennacchio L.A."/>
            <person name="Salamov A.A."/>
            <person name="Satou Y."/>
            <person name="Sauka-Spengler T."/>
            <person name="Schmutz J."/>
            <person name="Shin-I T."/>
            <person name="Toyoda A."/>
            <person name="Bronner-Fraser M."/>
            <person name="Fujiyama A."/>
            <person name="Holland L.Z."/>
            <person name="Holland P.W.H."/>
            <person name="Satoh N."/>
            <person name="Rokhsar D.S."/>
        </authorList>
    </citation>
    <scope>NUCLEOTIDE SEQUENCE [LARGE SCALE GENOMIC DNA]</scope>
    <source>
        <strain evidence="6">S238N-H82</strain>
        <tissue evidence="6">Testes</tissue>
    </source>
</reference>
<dbReference type="InParanoid" id="C3Z5N1"/>
<dbReference type="STRING" id="7739.C3Z5N1"/>
<dbReference type="EMBL" id="GG666583">
    <property type="protein sequence ID" value="EEN52144.1"/>
    <property type="molecule type" value="Genomic_DNA"/>
</dbReference>
<dbReference type="eggNOG" id="KOG0538">
    <property type="taxonomic scope" value="Eukaryota"/>
</dbReference>
<comment type="similarity">
    <text evidence="3">Belongs to the FMN-dependent alpha-hydroxy acid dehydrogenase family.</text>
</comment>
<evidence type="ECO:0000313" key="6">
    <source>
        <dbReference type="EMBL" id="EEN52144.1"/>
    </source>
</evidence>
<proteinExistence type="inferred from homology"/>
<keyword evidence="4" id="KW-0285">Flavoprotein</keyword>
<dbReference type="Gene3D" id="3.20.20.70">
    <property type="entry name" value="Aldolase class I"/>
    <property type="match status" value="2"/>
</dbReference>
<gene>
    <name evidence="6" type="ORF">BRAFLDRAFT_66139</name>
</gene>
<dbReference type="InterPro" id="IPR000262">
    <property type="entry name" value="FMN-dep_DH"/>
</dbReference>
<dbReference type="GO" id="GO:0016491">
    <property type="term" value="F:oxidoreductase activity"/>
    <property type="evidence" value="ECO:0007669"/>
    <property type="project" value="UniProtKB-KW"/>
</dbReference>
<dbReference type="AlphaFoldDB" id="C3Z5N1"/>
<feature type="domain" description="FMN hydroxy acid dehydrogenase" evidence="5">
    <location>
        <begin position="1"/>
        <end position="296"/>
    </location>
</feature>
<evidence type="ECO:0000256" key="2">
    <source>
        <dbReference type="ARBA" id="ARBA00023002"/>
    </source>
</evidence>
<dbReference type="Pfam" id="PF01070">
    <property type="entry name" value="FMN_dh"/>
    <property type="match status" value="2"/>
</dbReference>
<dbReference type="InterPro" id="IPR012133">
    <property type="entry name" value="Alpha-hydoxy_acid_DH_FMN"/>
</dbReference>
<dbReference type="PROSITE" id="PS51349">
    <property type="entry name" value="FMN_HYDROXY_ACID_DH_2"/>
    <property type="match status" value="1"/>
</dbReference>
<feature type="binding site" evidence="4">
    <location>
        <begin position="245"/>
        <end position="246"/>
    </location>
    <ligand>
        <name>FMN</name>
        <dbReference type="ChEBI" id="CHEBI:58210"/>
    </ligand>
</feature>
<dbReference type="PANTHER" id="PTHR10578">
    <property type="entry name" value="S -2-HYDROXY-ACID OXIDASE-RELATED"/>
    <property type="match status" value="1"/>
</dbReference>
<evidence type="ECO:0000256" key="3">
    <source>
        <dbReference type="ARBA" id="ARBA00024042"/>
    </source>
</evidence>
<dbReference type="InterPro" id="IPR037396">
    <property type="entry name" value="FMN_HAD"/>
</dbReference>
<name>C3Z5N1_BRAFL</name>
<organism>
    <name type="scientific">Branchiostoma floridae</name>
    <name type="common">Florida lancelet</name>
    <name type="synonym">Amphioxus</name>
    <dbReference type="NCBI Taxonomy" id="7739"/>
    <lineage>
        <taxon>Eukaryota</taxon>
        <taxon>Metazoa</taxon>
        <taxon>Chordata</taxon>
        <taxon>Cephalochordata</taxon>
        <taxon>Leptocardii</taxon>
        <taxon>Amphioxiformes</taxon>
        <taxon>Branchiostomatidae</taxon>
        <taxon>Branchiostoma</taxon>
    </lineage>
</organism>
<dbReference type="SUPFAM" id="SSF51395">
    <property type="entry name" value="FMN-linked oxidoreductases"/>
    <property type="match status" value="1"/>
</dbReference>
<feature type="binding site" evidence="4">
    <location>
        <position position="199"/>
    </location>
    <ligand>
        <name>FMN</name>
        <dbReference type="ChEBI" id="CHEBI:58210"/>
    </ligand>
</feature>
<dbReference type="PANTHER" id="PTHR10578:SF149">
    <property type="entry name" value="2-HYDROXYACID OXIDASE 2"/>
    <property type="match status" value="1"/>
</dbReference>
<sequence>MSVNALTSIADFEKSAHEKLPDFAWSYYSRTSDAGQTQDGVGFKVPRGYLMQRLSPALKSFYVPSGATAMKTGMVLSSWSNHSLEEVAEATPRGIRWFYMLFYKDRNHMKRLLGRAERAGYSAIFLTIDSPIFPFSTGRPAPGAIPVPLRFPNVFDEEPPHAIGTAEYRQCLRDAVKEPATWEDVEWVRENTRLPVVLKGILSDVLPDIVRAVDGKAEVYLDGGVRTGTDVLKALALGARCVFIGRPALWGLAHNYSSKVALAVSGRAQVRLLGFGVLCSSYIKESVHLQTLQTISLGLPGVIELDDISGKETC</sequence>
<comment type="cofactor">
    <cofactor evidence="1">
        <name>FMN</name>
        <dbReference type="ChEBI" id="CHEBI:58210"/>
    </cofactor>
</comment>
<feature type="binding site" evidence="4">
    <location>
        <position position="127"/>
    </location>
    <ligand>
        <name>FMN</name>
        <dbReference type="ChEBI" id="CHEBI:58210"/>
    </ligand>
</feature>